<accession>A0A8G0P936</accession>
<proteinExistence type="predicted"/>
<gene>
    <name evidence="1" type="ORF">JJC05_09385</name>
</gene>
<sequence>MKKAINTQYKNHTNLNMLQVAMRTILCNSIQTCNPNVSFSTLSDSQKNRVWNTFKNYYISLKTNIKDLYMHVHALKLKGYNYPIGSDRPSFYNYVHPLRNYQNELTDLVNEFHLMHQWNWANHFDLATTNFFFHPNHELFKYKIRRFTSSPYSSSNDNDLISQYGTSNTYQNYVQTGNCPLVDDLSLYIKDHFNTIANTPNANLNNFTQIVQGLTAKLYTEFTGVQQPYPANYNPTFANQINGNSLRFIFFKYELNLPFKHSCSFRNYYSFRLFME</sequence>
<dbReference type="AlphaFoldDB" id="A0A8G0P936"/>
<organism evidence="1">
    <name type="scientific">Flavobacterium columnare</name>
    <dbReference type="NCBI Taxonomy" id="996"/>
    <lineage>
        <taxon>Bacteria</taxon>
        <taxon>Pseudomonadati</taxon>
        <taxon>Bacteroidota</taxon>
        <taxon>Flavobacteriia</taxon>
        <taxon>Flavobacteriales</taxon>
        <taxon>Flavobacteriaceae</taxon>
        <taxon>Flavobacterium</taxon>
    </lineage>
</organism>
<evidence type="ECO:0000313" key="1">
    <source>
        <dbReference type="EMBL" id="QYS88068.1"/>
    </source>
</evidence>
<reference evidence="1" key="1">
    <citation type="submission" date="2020-12" db="EMBL/GenBank/DDBJ databases">
        <title>Genome sequencing of genetic groups of Flavobacterium columnare.</title>
        <authorList>
            <person name="Waldbieser G.C."/>
            <person name="Griffin M.J."/>
            <person name="LaFrentz B.R."/>
        </authorList>
    </citation>
    <scope>NUCLEOTIDE SEQUENCE</scope>
    <source>
        <strain evidence="1">90-106</strain>
    </source>
</reference>
<dbReference type="KEGG" id="fdv:JJC05_09385"/>
<name>A0A8G0P936_9FLAO</name>
<dbReference type="Proteomes" id="UP000824721">
    <property type="component" value="Chromosome"/>
</dbReference>
<dbReference type="EMBL" id="CP067378">
    <property type="protein sequence ID" value="QYS88068.1"/>
    <property type="molecule type" value="Genomic_DNA"/>
</dbReference>
<protein>
    <submittedName>
        <fullName evidence="1">Uncharacterized protein</fullName>
    </submittedName>
</protein>